<organism evidence="1 2">
    <name type="scientific">Natronospirillum operosum</name>
    <dbReference type="NCBI Taxonomy" id="2759953"/>
    <lineage>
        <taxon>Bacteria</taxon>
        <taxon>Pseudomonadati</taxon>
        <taxon>Pseudomonadota</taxon>
        <taxon>Gammaproteobacteria</taxon>
        <taxon>Oceanospirillales</taxon>
        <taxon>Natronospirillaceae</taxon>
        <taxon>Natronospirillum</taxon>
    </lineage>
</organism>
<dbReference type="Proteomes" id="UP000297475">
    <property type="component" value="Unassembled WGS sequence"/>
</dbReference>
<evidence type="ECO:0000313" key="2">
    <source>
        <dbReference type="Proteomes" id="UP000297475"/>
    </source>
</evidence>
<keyword evidence="2" id="KW-1185">Reference proteome</keyword>
<dbReference type="RefSeq" id="WP_135483261.1">
    <property type="nucleotide sequence ID" value="NZ_SRMF01000003.1"/>
</dbReference>
<gene>
    <name evidence="1" type="ORF">E4656_10945</name>
</gene>
<evidence type="ECO:0008006" key="3">
    <source>
        <dbReference type="Google" id="ProtNLM"/>
    </source>
</evidence>
<dbReference type="OrthoDB" id="6198251at2"/>
<dbReference type="AlphaFoldDB" id="A0A4Z0WE78"/>
<protein>
    <recommendedName>
        <fullName evidence="3">Outer membrane protein beta-barrel domain-containing protein</fullName>
    </recommendedName>
</protein>
<dbReference type="EMBL" id="SRMF01000003">
    <property type="protein sequence ID" value="TGG93552.1"/>
    <property type="molecule type" value="Genomic_DNA"/>
</dbReference>
<reference evidence="1 2" key="1">
    <citation type="submission" date="2019-04" db="EMBL/GenBank/DDBJ databases">
        <title>Natronospirillum operosus gen. nov., sp. nov., a haloalkaliphilic satellite isolated from decaying biomass of laboratory culture of cyanobacterium Geitlerinema sp. and proposal of Natronospirillaceae fam. nov. and Saccharospirillaceae fam. nov.</title>
        <authorList>
            <person name="Kevbrin V."/>
            <person name="Boltyanskaya Y."/>
            <person name="Koziaeva V."/>
            <person name="Grouzdev D.S."/>
            <person name="Park M."/>
            <person name="Cho J."/>
        </authorList>
    </citation>
    <scope>NUCLEOTIDE SEQUENCE [LARGE SCALE GENOMIC DNA]</scope>
    <source>
        <strain evidence="1 2">G-116</strain>
    </source>
</reference>
<sequence>MAVLLAGQSLAYGQYGRGNSTSAMVGSYSDGLGGMFAFSIPLNLSGLARSGLGLVAEGQLGMGAGDNDFLMSALATGKLVYPLNRSTDLYGGLGFGSSILPDTQSGMGGQVGVNLNVSGSRVFFEAGVHPGDHNYLGVGLRF</sequence>
<proteinExistence type="predicted"/>
<accession>A0A4Z0WE78</accession>
<comment type="caution">
    <text evidence="1">The sequence shown here is derived from an EMBL/GenBank/DDBJ whole genome shotgun (WGS) entry which is preliminary data.</text>
</comment>
<name>A0A4Z0WE78_9GAMM</name>
<evidence type="ECO:0000313" key="1">
    <source>
        <dbReference type="EMBL" id="TGG93552.1"/>
    </source>
</evidence>